<dbReference type="RefSeq" id="WP_085932728.1">
    <property type="nucleotide sequence ID" value="NZ_FUWJ01000001.1"/>
</dbReference>
<gene>
    <name evidence="1" type="ORF">SAMN02745126_01054</name>
</gene>
<dbReference type="AlphaFoldDB" id="A0A1T4KMR9"/>
<reference evidence="2" key="1">
    <citation type="submission" date="2017-02" db="EMBL/GenBank/DDBJ databases">
        <authorList>
            <person name="Varghese N."/>
            <person name="Submissions S."/>
        </authorList>
    </citation>
    <scope>NUCLEOTIDE SEQUENCE [LARGE SCALE GENOMIC DNA]</scope>
    <source>
        <strain evidence="2">ATCC 27094</strain>
    </source>
</reference>
<accession>A0A1T4KMR9</accession>
<evidence type="ECO:0000313" key="1">
    <source>
        <dbReference type="EMBL" id="SJZ43694.1"/>
    </source>
</evidence>
<organism evidence="1 2">
    <name type="scientific">Enhydrobacter aerosaccus</name>
    <dbReference type="NCBI Taxonomy" id="225324"/>
    <lineage>
        <taxon>Bacteria</taxon>
        <taxon>Pseudomonadati</taxon>
        <taxon>Pseudomonadota</taxon>
        <taxon>Alphaproteobacteria</taxon>
        <taxon>Hyphomicrobiales</taxon>
        <taxon>Enhydrobacter</taxon>
    </lineage>
</organism>
<protein>
    <submittedName>
        <fullName evidence="1">Uncharacterized protein</fullName>
    </submittedName>
</protein>
<dbReference type="STRING" id="225324.SAMN02745126_01054"/>
<dbReference type="Proteomes" id="UP000190092">
    <property type="component" value="Unassembled WGS sequence"/>
</dbReference>
<keyword evidence="2" id="KW-1185">Reference proteome</keyword>
<evidence type="ECO:0000313" key="2">
    <source>
        <dbReference type="Proteomes" id="UP000190092"/>
    </source>
</evidence>
<name>A0A1T4KMR9_9HYPH</name>
<dbReference type="EMBL" id="FUWJ01000001">
    <property type="protein sequence ID" value="SJZ43694.1"/>
    <property type="molecule type" value="Genomic_DNA"/>
</dbReference>
<dbReference type="OrthoDB" id="8125412at2"/>
<proteinExistence type="predicted"/>
<sequence length="253" mass="28351">MIKTVDMTAGGYTFMPGVSQYSCGVAALPGFTIERVRFSEVVPMKQGFRKIADILKAAGRPLHAFCACELRSPAPFSEQGFKAFNETYVETLAEWDIIIDGFNPIARSNVCPKLAPPAEPGFHAFCFTRPAAEAQPSFVVSGSGESVEGKANYRDHTVRLGDTSPDGMLEKAKWVLDEMERRMSAFGGDWQRTTAVQLYTVQDIHPFLESELGRRGVLRNGLTWHYNRPPVVDLEYEMDCRRVHLERVEDVRP</sequence>